<gene>
    <name evidence="2" type="ORF">GCM10008960_33220</name>
</gene>
<accession>A0ABQ2S730</accession>
<proteinExistence type="predicted"/>
<evidence type="ECO:0000313" key="3">
    <source>
        <dbReference type="Proteomes" id="UP000644548"/>
    </source>
</evidence>
<comment type="caution">
    <text evidence="2">The sequence shown here is derived from an EMBL/GenBank/DDBJ whole genome shotgun (WGS) entry which is preliminary data.</text>
</comment>
<protein>
    <submittedName>
        <fullName evidence="2">Uncharacterized protein</fullName>
    </submittedName>
</protein>
<organism evidence="2 3">
    <name type="scientific">Deinococcus sedimenti</name>
    <dbReference type="NCBI Taxonomy" id="1867090"/>
    <lineage>
        <taxon>Bacteria</taxon>
        <taxon>Thermotogati</taxon>
        <taxon>Deinococcota</taxon>
        <taxon>Deinococci</taxon>
        <taxon>Deinococcales</taxon>
        <taxon>Deinococcaceae</taxon>
        <taxon>Deinococcus</taxon>
    </lineage>
</organism>
<sequence>MGGHRQGPRDRDALTPGVSGPQERHRGLAVQPFEWEVQLPTQGRPDSCEGVQLGGFAARPDARVGEGIVRSALFMQIVDAREAGVTVRVSSLSGGPRRAGFRNRCR</sequence>
<feature type="region of interest" description="Disordered" evidence="1">
    <location>
        <begin position="1"/>
        <end position="26"/>
    </location>
</feature>
<reference evidence="3" key="1">
    <citation type="journal article" date="2019" name="Int. J. Syst. Evol. Microbiol.">
        <title>The Global Catalogue of Microorganisms (GCM) 10K type strain sequencing project: providing services to taxonomists for standard genome sequencing and annotation.</title>
        <authorList>
            <consortium name="The Broad Institute Genomics Platform"/>
            <consortium name="The Broad Institute Genome Sequencing Center for Infectious Disease"/>
            <person name="Wu L."/>
            <person name="Ma J."/>
        </authorList>
    </citation>
    <scope>NUCLEOTIDE SEQUENCE [LARGE SCALE GENOMIC DNA]</scope>
    <source>
        <strain evidence="3">JCM 31405</strain>
    </source>
</reference>
<evidence type="ECO:0000313" key="2">
    <source>
        <dbReference type="EMBL" id="GGS03957.1"/>
    </source>
</evidence>
<name>A0ABQ2S730_9DEIO</name>
<evidence type="ECO:0000256" key="1">
    <source>
        <dbReference type="SAM" id="MobiDB-lite"/>
    </source>
</evidence>
<keyword evidence="3" id="KW-1185">Reference proteome</keyword>
<dbReference type="Proteomes" id="UP000644548">
    <property type="component" value="Unassembled WGS sequence"/>
</dbReference>
<dbReference type="EMBL" id="BMQN01000012">
    <property type="protein sequence ID" value="GGS03957.1"/>
    <property type="molecule type" value="Genomic_DNA"/>
</dbReference>